<name>A0A2I1N8U4_9BACT</name>
<evidence type="ECO:0000313" key="4">
    <source>
        <dbReference type="Proteomes" id="UP000234639"/>
    </source>
</evidence>
<dbReference type="EMBL" id="CP053832">
    <property type="protein sequence ID" value="QKF84040.1"/>
    <property type="molecule type" value="Genomic_DNA"/>
</dbReference>
<proteinExistence type="predicted"/>
<sequence length="183" mass="21804">MKIKFPHIPYVSRKIGIDMYNSGFIKFNQGIEGVVKIAEEVITNDALKEKALDEKTENILEENSEDMHIMQVDRRSMFWMVKKRLADESDFVLKHDDRYNKLSHEILELSWKKNYIDYSVSENRARNIIYSSIEEYLKNFEKIEDIVVEKLENSSKKLIPGTPEYDLAFEKYYQDELKKRGMF</sequence>
<dbReference type="RefSeq" id="WP_018713236.1">
    <property type="nucleotide sequence ID" value="NZ_CABMOL010000018.1"/>
</dbReference>
<dbReference type="Proteomes" id="UP000509722">
    <property type="component" value="Chromosome"/>
</dbReference>
<protein>
    <submittedName>
        <fullName evidence="2">DUF507 domain-containing protein</fullName>
    </submittedName>
    <submittedName>
        <fullName evidence="1">DUF507 family protein</fullName>
    </submittedName>
</protein>
<dbReference type="AlphaFoldDB" id="A0A2I1N8U4"/>
<dbReference type="GeneID" id="77175435"/>
<evidence type="ECO:0000313" key="5">
    <source>
        <dbReference type="Proteomes" id="UP000509722"/>
    </source>
</evidence>
<dbReference type="OrthoDB" id="13157at2"/>
<dbReference type="Proteomes" id="UP001075225">
    <property type="component" value="Unassembled WGS sequence"/>
</dbReference>
<evidence type="ECO:0000313" key="1">
    <source>
        <dbReference type="EMBL" id="MCZ6159976.1"/>
    </source>
</evidence>
<reference evidence="3 5" key="2">
    <citation type="submission" date="2020-05" db="EMBL/GenBank/DDBJ databases">
        <title>Complete genome sequencing of Campylobacter and Arcobacter type strains.</title>
        <authorList>
            <person name="Miller W.G."/>
            <person name="Yee E."/>
        </authorList>
    </citation>
    <scope>NUCLEOTIDE SEQUENCE [LARGE SCALE GENOMIC DNA]</scope>
    <source>
        <strain evidence="3 5">LMG 6451</strain>
    </source>
</reference>
<organism evidence="2 4">
    <name type="scientific">Campylobacter ureolyticus</name>
    <dbReference type="NCBI Taxonomy" id="827"/>
    <lineage>
        <taxon>Bacteria</taxon>
        <taxon>Pseudomonadati</taxon>
        <taxon>Campylobacterota</taxon>
        <taxon>Epsilonproteobacteria</taxon>
        <taxon>Campylobacterales</taxon>
        <taxon>Campylobacteraceae</taxon>
        <taxon>Campylobacter</taxon>
    </lineage>
</organism>
<evidence type="ECO:0000313" key="3">
    <source>
        <dbReference type="EMBL" id="QKF84040.1"/>
    </source>
</evidence>
<gene>
    <name evidence="3" type="ORF">CURT_0527</name>
    <name evidence="2" type="ORF">CYJ41_06605</name>
    <name evidence="1" type="ORF">O6B32_05730</name>
</gene>
<evidence type="ECO:0000313" key="2">
    <source>
        <dbReference type="EMBL" id="PKZ28769.1"/>
    </source>
</evidence>
<reference evidence="1" key="3">
    <citation type="submission" date="2022-12" db="EMBL/GenBank/DDBJ databases">
        <title>Species Delineation and Comparative Genomics within the Campylobacter ureolyticus Complex.</title>
        <authorList>
            <person name="Maki J."/>
            <person name="Howard M."/>
            <person name="Connelly S."/>
            <person name="Hardy D.J."/>
            <person name="Cameron A."/>
        </authorList>
    </citation>
    <scope>NUCLEOTIDE SEQUENCE</scope>
    <source>
        <strain evidence="1">URMC_787</strain>
    </source>
</reference>
<accession>A0A2I1N8U4</accession>
<dbReference type="EMBL" id="PKHU01000006">
    <property type="protein sequence ID" value="PKZ28769.1"/>
    <property type="molecule type" value="Genomic_DNA"/>
</dbReference>
<dbReference type="EMBL" id="JAPXGO010000004">
    <property type="protein sequence ID" value="MCZ6159976.1"/>
    <property type="molecule type" value="Genomic_DNA"/>
</dbReference>
<dbReference type="Pfam" id="PF04368">
    <property type="entry name" value="DUF507"/>
    <property type="match status" value="1"/>
</dbReference>
<dbReference type="Proteomes" id="UP000234639">
    <property type="component" value="Unassembled WGS sequence"/>
</dbReference>
<reference evidence="2 4" key="1">
    <citation type="submission" date="2017-12" db="EMBL/GenBank/DDBJ databases">
        <title>Phylogenetic diversity of female urinary microbiome.</title>
        <authorList>
            <person name="Thomas-White K."/>
            <person name="Wolfe A.J."/>
        </authorList>
    </citation>
    <scope>NUCLEOTIDE SEQUENCE [LARGE SCALE GENOMIC DNA]</scope>
    <source>
        <strain evidence="2 4">UMB0112</strain>
    </source>
</reference>
<dbReference type="InterPro" id="IPR007463">
    <property type="entry name" value="DUF507"/>
</dbReference>